<dbReference type="InterPro" id="IPR036291">
    <property type="entry name" value="NAD(P)-bd_dom_sf"/>
</dbReference>
<evidence type="ECO:0000313" key="4">
    <source>
        <dbReference type="Proteomes" id="UP000288716"/>
    </source>
</evidence>
<dbReference type="EMBL" id="NCKV01025188">
    <property type="protein sequence ID" value="RWS19532.1"/>
    <property type="molecule type" value="Genomic_DNA"/>
</dbReference>
<dbReference type="InterPro" id="IPR002347">
    <property type="entry name" value="SDR_fam"/>
</dbReference>
<evidence type="ECO:0000256" key="1">
    <source>
        <dbReference type="ARBA" id="ARBA00006484"/>
    </source>
</evidence>
<evidence type="ECO:0000313" key="3">
    <source>
        <dbReference type="EMBL" id="RWS19532.1"/>
    </source>
</evidence>
<dbReference type="Proteomes" id="UP000288716">
    <property type="component" value="Unassembled WGS sequence"/>
</dbReference>
<protein>
    <submittedName>
        <fullName evidence="3">Beta-ketoacyl-ACP reductase-like protein</fullName>
    </submittedName>
</protein>
<sequence length="59" mass="6337">MTTDGMGLKLEEMKDIQKQPIKKIGRPEDVANCVLFLASDKSAFITGECVQTDGGAVHA</sequence>
<dbReference type="VEuPathDB" id="VectorBase:LDEU012508"/>
<name>A0A443RVY7_9ACAR</name>
<organism evidence="3 4">
    <name type="scientific">Leptotrombidium deliense</name>
    <dbReference type="NCBI Taxonomy" id="299467"/>
    <lineage>
        <taxon>Eukaryota</taxon>
        <taxon>Metazoa</taxon>
        <taxon>Ecdysozoa</taxon>
        <taxon>Arthropoda</taxon>
        <taxon>Chelicerata</taxon>
        <taxon>Arachnida</taxon>
        <taxon>Acari</taxon>
        <taxon>Acariformes</taxon>
        <taxon>Trombidiformes</taxon>
        <taxon>Prostigmata</taxon>
        <taxon>Anystina</taxon>
        <taxon>Parasitengona</taxon>
        <taxon>Trombiculoidea</taxon>
        <taxon>Trombiculidae</taxon>
        <taxon>Leptotrombidium</taxon>
    </lineage>
</organism>
<dbReference type="GO" id="GO:0016491">
    <property type="term" value="F:oxidoreductase activity"/>
    <property type="evidence" value="ECO:0007669"/>
    <property type="project" value="UniProtKB-KW"/>
</dbReference>
<gene>
    <name evidence="3" type="ORF">B4U80_14409</name>
</gene>
<dbReference type="Pfam" id="PF13561">
    <property type="entry name" value="adh_short_C2"/>
    <property type="match status" value="1"/>
</dbReference>
<dbReference type="AlphaFoldDB" id="A0A443RVY7"/>
<proteinExistence type="inferred from homology"/>
<comment type="caution">
    <text evidence="3">The sequence shown here is derived from an EMBL/GenBank/DDBJ whole genome shotgun (WGS) entry which is preliminary data.</text>
</comment>
<dbReference type="SUPFAM" id="SSF51735">
    <property type="entry name" value="NAD(P)-binding Rossmann-fold domains"/>
    <property type="match status" value="1"/>
</dbReference>
<reference evidence="3 4" key="1">
    <citation type="journal article" date="2018" name="Gigascience">
        <title>Genomes of trombidid mites reveal novel predicted allergens and laterally-transferred genes associated with secondary metabolism.</title>
        <authorList>
            <person name="Dong X."/>
            <person name="Chaisiri K."/>
            <person name="Xia D."/>
            <person name="Armstrong S.D."/>
            <person name="Fang Y."/>
            <person name="Donnelly M.J."/>
            <person name="Kadowaki T."/>
            <person name="McGarry J.W."/>
            <person name="Darby A.C."/>
            <person name="Makepeace B.L."/>
        </authorList>
    </citation>
    <scope>NUCLEOTIDE SEQUENCE [LARGE SCALE GENOMIC DNA]</scope>
    <source>
        <strain evidence="3">UoL-UT</strain>
    </source>
</reference>
<keyword evidence="2" id="KW-0560">Oxidoreductase</keyword>
<evidence type="ECO:0000256" key="2">
    <source>
        <dbReference type="ARBA" id="ARBA00023002"/>
    </source>
</evidence>
<dbReference type="PANTHER" id="PTHR24321">
    <property type="entry name" value="DEHYDROGENASES, SHORT CHAIN"/>
    <property type="match status" value="1"/>
</dbReference>
<accession>A0A443RVY7</accession>
<dbReference type="OrthoDB" id="6511868at2759"/>
<dbReference type="PANTHER" id="PTHR24321:SF8">
    <property type="entry name" value="ESTRADIOL 17-BETA-DEHYDROGENASE 8-RELATED"/>
    <property type="match status" value="1"/>
</dbReference>
<dbReference type="Gene3D" id="3.40.50.720">
    <property type="entry name" value="NAD(P)-binding Rossmann-like Domain"/>
    <property type="match status" value="1"/>
</dbReference>
<keyword evidence="4" id="KW-1185">Reference proteome</keyword>
<comment type="similarity">
    <text evidence="1">Belongs to the short-chain dehydrogenases/reductases (SDR) family.</text>
</comment>